<dbReference type="EMBL" id="KQ971327">
    <property type="protein sequence ID" value="EFA00910.1"/>
    <property type="molecule type" value="Genomic_DNA"/>
</dbReference>
<sequence length="141" mass="16049">MAHIFQQQMRISRVAYAGSSCNSNFIKVKKTLEVHAKSKYEQILLGLVGTTKIFMEDTTGSVLSGKLKNLLLAAVGPFCLRQKYSSCGHSYCEYSKNVFTSREMVFFIQELNRLLANVFDIETRSGDGTVRCLRRRRNPVR</sequence>
<proteinExistence type="predicted"/>
<reference evidence="1 2" key="2">
    <citation type="journal article" date="2010" name="Nucleic Acids Res.">
        <title>BeetleBase in 2010: revisions to provide comprehensive genomic information for Tribolium castaneum.</title>
        <authorList>
            <person name="Kim H.S."/>
            <person name="Murphy T."/>
            <person name="Xia J."/>
            <person name="Caragea D."/>
            <person name="Park Y."/>
            <person name="Beeman R.W."/>
            <person name="Lorenzen M.D."/>
            <person name="Butcher S."/>
            <person name="Manak J.R."/>
            <person name="Brown S.J."/>
        </authorList>
    </citation>
    <scope>GENOME REANNOTATION</scope>
    <source>
        <strain evidence="1 2">Georgia GA2</strain>
    </source>
</reference>
<reference evidence="1 2" key="1">
    <citation type="journal article" date="2008" name="Nature">
        <title>The genome of the model beetle and pest Tribolium castaneum.</title>
        <authorList>
            <consortium name="Tribolium Genome Sequencing Consortium"/>
            <person name="Richards S."/>
            <person name="Gibbs R.A."/>
            <person name="Weinstock G.M."/>
            <person name="Brown S.J."/>
            <person name="Denell R."/>
            <person name="Beeman R.W."/>
            <person name="Gibbs R."/>
            <person name="Beeman R.W."/>
            <person name="Brown S.J."/>
            <person name="Bucher G."/>
            <person name="Friedrich M."/>
            <person name="Grimmelikhuijzen C.J."/>
            <person name="Klingler M."/>
            <person name="Lorenzen M."/>
            <person name="Richards S."/>
            <person name="Roth S."/>
            <person name="Schroder R."/>
            <person name="Tautz D."/>
            <person name="Zdobnov E.M."/>
            <person name="Muzny D."/>
            <person name="Gibbs R.A."/>
            <person name="Weinstock G.M."/>
            <person name="Attaway T."/>
            <person name="Bell S."/>
            <person name="Buhay C.J."/>
            <person name="Chandrabose M.N."/>
            <person name="Chavez D."/>
            <person name="Clerk-Blankenburg K.P."/>
            <person name="Cree A."/>
            <person name="Dao M."/>
            <person name="Davis C."/>
            <person name="Chacko J."/>
            <person name="Dinh H."/>
            <person name="Dugan-Rocha S."/>
            <person name="Fowler G."/>
            <person name="Garner T.T."/>
            <person name="Garnes J."/>
            <person name="Gnirke A."/>
            <person name="Hawes A."/>
            <person name="Hernandez J."/>
            <person name="Hines S."/>
            <person name="Holder M."/>
            <person name="Hume J."/>
            <person name="Jhangiani S.N."/>
            <person name="Joshi V."/>
            <person name="Khan Z.M."/>
            <person name="Jackson L."/>
            <person name="Kovar C."/>
            <person name="Kowis A."/>
            <person name="Lee S."/>
            <person name="Lewis L.R."/>
            <person name="Margolis J."/>
            <person name="Morgan M."/>
            <person name="Nazareth L.V."/>
            <person name="Nguyen N."/>
            <person name="Okwuonu G."/>
            <person name="Parker D."/>
            <person name="Richards S."/>
            <person name="Ruiz S.J."/>
            <person name="Santibanez J."/>
            <person name="Savard J."/>
            <person name="Scherer S.E."/>
            <person name="Schneider B."/>
            <person name="Sodergren E."/>
            <person name="Tautz D."/>
            <person name="Vattahil S."/>
            <person name="Villasana D."/>
            <person name="White C.S."/>
            <person name="Wright R."/>
            <person name="Park Y."/>
            <person name="Beeman R.W."/>
            <person name="Lord J."/>
            <person name="Oppert B."/>
            <person name="Lorenzen M."/>
            <person name="Brown S."/>
            <person name="Wang L."/>
            <person name="Savard J."/>
            <person name="Tautz D."/>
            <person name="Richards S."/>
            <person name="Weinstock G."/>
            <person name="Gibbs R.A."/>
            <person name="Liu Y."/>
            <person name="Worley K."/>
            <person name="Weinstock G."/>
            <person name="Elsik C.G."/>
            <person name="Reese J.T."/>
            <person name="Elhaik E."/>
            <person name="Landan G."/>
            <person name="Graur D."/>
            <person name="Arensburger P."/>
            <person name="Atkinson P."/>
            <person name="Beeman R.W."/>
            <person name="Beidler J."/>
            <person name="Brown S.J."/>
            <person name="Demuth J.P."/>
            <person name="Drury D.W."/>
            <person name="Du Y.Z."/>
            <person name="Fujiwara H."/>
            <person name="Lorenzen M."/>
            <person name="Maselli V."/>
            <person name="Osanai M."/>
            <person name="Park Y."/>
            <person name="Robertson H.M."/>
            <person name="Tu Z."/>
            <person name="Wang J.J."/>
            <person name="Wang S."/>
            <person name="Richards S."/>
            <person name="Song H."/>
            <person name="Zhang L."/>
            <person name="Sodergren E."/>
            <person name="Werner D."/>
            <person name="Stanke M."/>
            <person name="Morgenstern B."/>
            <person name="Solovyev V."/>
            <person name="Kosarev P."/>
            <person name="Brown G."/>
            <person name="Chen H.C."/>
            <person name="Ermolaeva O."/>
            <person name="Hlavina W."/>
            <person name="Kapustin Y."/>
            <person name="Kiryutin B."/>
            <person name="Kitts P."/>
            <person name="Maglott D."/>
            <person name="Pruitt K."/>
            <person name="Sapojnikov V."/>
            <person name="Souvorov A."/>
            <person name="Mackey A.J."/>
            <person name="Waterhouse R.M."/>
            <person name="Wyder S."/>
            <person name="Zdobnov E.M."/>
            <person name="Zdobnov E.M."/>
            <person name="Wyder S."/>
            <person name="Kriventseva E.V."/>
            <person name="Kadowaki T."/>
            <person name="Bork P."/>
            <person name="Aranda M."/>
            <person name="Bao R."/>
            <person name="Beermann A."/>
            <person name="Berns N."/>
            <person name="Bolognesi R."/>
            <person name="Bonneton F."/>
            <person name="Bopp D."/>
            <person name="Brown S.J."/>
            <person name="Bucher G."/>
            <person name="Butts T."/>
            <person name="Chaumot A."/>
            <person name="Denell R.E."/>
            <person name="Ferrier D.E."/>
            <person name="Friedrich M."/>
            <person name="Gordon C.M."/>
            <person name="Jindra M."/>
            <person name="Klingler M."/>
            <person name="Lan Q."/>
            <person name="Lattorff H.M."/>
            <person name="Laudet V."/>
            <person name="von Levetsow C."/>
            <person name="Liu Z."/>
            <person name="Lutz R."/>
            <person name="Lynch J.A."/>
            <person name="da Fonseca R.N."/>
            <person name="Posnien N."/>
            <person name="Reuter R."/>
            <person name="Roth S."/>
            <person name="Savard J."/>
            <person name="Schinko J.B."/>
            <person name="Schmitt C."/>
            <person name="Schoppmeier M."/>
            <person name="Schroder R."/>
            <person name="Shippy T.D."/>
            <person name="Simonnet F."/>
            <person name="Marques-Souza H."/>
            <person name="Tautz D."/>
            <person name="Tomoyasu Y."/>
            <person name="Trauner J."/>
            <person name="Van der Zee M."/>
            <person name="Vervoort M."/>
            <person name="Wittkopp N."/>
            <person name="Wimmer E.A."/>
            <person name="Yang X."/>
            <person name="Jones A.K."/>
            <person name="Sattelle D.B."/>
            <person name="Ebert P.R."/>
            <person name="Nelson D."/>
            <person name="Scott J.G."/>
            <person name="Beeman R.W."/>
            <person name="Muthukrishnan S."/>
            <person name="Kramer K.J."/>
            <person name="Arakane Y."/>
            <person name="Beeman R.W."/>
            <person name="Zhu Q."/>
            <person name="Hogenkamp D."/>
            <person name="Dixit R."/>
            <person name="Oppert B."/>
            <person name="Jiang H."/>
            <person name="Zou Z."/>
            <person name="Marshall J."/>
            <person name="Elpidina E."/>
            <person name="Vinokurov K."/>
            <person name="Oppert C."/>
            <person name="Zou Z."/>
            <person name="Evans J."/>
            <person name="Lu Z."/>
            <person name="Zhao P."/>
            <person name="Sumathipala N."/>
            <person name="Altincicek B."/>
            <person name="Vilcinskas A."/>
            <person name="Williams M."/>
            <person name="Hultmark D."/>
            <person name="Hetru C."/>
            <person name="Jiang H."/>
            <person name="Grimmelikhuijzen C.J."/>
            <person name="Hauser F."/>
            <person name="Cazzamali G."/>
            <person name="Williamson M."/>
            <person name="Park Y."/>
            <person name="Li B."/>
            <person name="Tanaka Y."/>
            <person name="Predel R."/>
            <person name="Neupert S."/>
            <person name="Schachtner J."/>
            <person name="Verleyen P."/>
            <person name="Raible F."/>
            <person name="Bork P."/>
            <person name="Friedrich M."/>
            <person name="Walden K.K."/>
            <person name="Robertson H.M."/>
            <person name="Angeli S."/>
            <person name="Foret S."/>
            <person name="Bucher G."/>
            <person name="Schuetz S."/>
            <person name="Maleszka R."/>
            <person name="Wimmer E.A."/>
            <person name="Beeman R.W."/>
            <person name="Lorenzen M."/>
            <person name="Tomoyasu Y."/>
            <person name="Miller S.C."/>
            <person name="Grossmann D."/>
            <person name="Bucher G."/>
        </authorList>
    </citation>
    <scope>NUCLEOTIDE SEQUENCE [LARGE SCALE GENOMIC DNA]</scope>
    <source>
        <strain evidence="1 2">Georgia GA2</strain>
    </source>
</reference>
<organism evidence="1 2">
    <name type="scientific">Tribolium castaneum</name>
    <name type="common">Red flour beetle</name>
    <dbReference type="NCBI Taxonomy" id="7070"/>
    <lineage>
        <taxon>Eukaryota</taxon>
        <taxon>Metazoa</taxon>
        <taxon>Ecdysozoa</taxon>
        <taxon>Arthropoda</taxon>
        <taxon>Hexapoda</taxon>
        <taxon>Insecta</taxon>
        <taxon>Pterygota</taxon>
        <taxon>Neoptera</taxon>
        <taxon>Endopterygota</taxon>
        <taxon>Coleoptera</taxon>
        <taxon>Polyphaga</taxon>
        <taxon>Cucujiformia</taxon>
        <taxon>Tenebrionidae</taxon>
        <taxon>Tenebrionidae incertae sedis</taxon>
        <taxon>Tribolium</taxon>
    </lineage>
</organism>
<dbReference type="HOGENOM" id="CLU_1827804_0_0_1"/>
<evidence type="ECO:0000313" key="1">
    <source>
        <dbReference type="EMBL" id="EFA00910.1"/>
    </source>
</evidence>
<evidence type="ECO:0000313" key="2">
    <source>
        <dbReference type="Proteomes" id="UP000007266"/>
    </source>
</evidence>
<dbReference type="Proteomes" id="UP000007266">
    <property type="component" value="Linkage group 3"/>
</dbReference>
<keyword evidence="2" id="KW-1185">Reference proteome</keyword>
<accession>D6WF60</accession>
<gene>
    <name evidence="1" type="primary">GLEAN_03816</name>
    <name evidence="1" type="ORF">TcasGA2_TC003816</name>
</gene>
<dbReference type="AlphaFoldDB" id="D6WF60"/>
<protein>
    <submittedName>
        <fullName evidence="1">Uncharacterized protein</fullName>
    </submittedName>
</protein>
<name>D6WF60_TRICA</name>
<dbReference type="InParanoid" id="D6WF60"/>